<reference evidence="2 3" key="1">
    <citation type="submission" date="2022-01" db="EMBL/GenBank/DDBJ databases">
        <authorList>
            <person name="Won M."/>
            <person name="Kim S.-J."/>
            <person name="Kwon S.-W."/>
        </authorList>
    </citation>
    <scope>NUCLEOTIDE SEQUENCE [LARGE SCALE GENOMIC DNA]</scope>
    <source>
        <strain evidence="2 3">KCTC 23505</strain>
    </source>
</reference>
<evidence type="ECO:0000313" key="2">
    <source>
        <dbReference type="EMBL" id="MCF3945952.1"/>
    </source>
</evidence>
<keyword evidence="1" id="KW-1133">Transmembrane helix</keyword>
<dbReference type="EMBL" id="JAKGBZ010000006">
    <property type="protein sequence ID" value="MCF3945952.1"/>
    <property type="molecule type" value="Genomic_DNA"/>
</dbReference>
<name>A0ABS9DTD8_9PROT</name>
<feature type="transmembrane region" description="Helical" evidence="1">
    <location>
        <begin position="9"/>
        <end position="30"/>
    </location>
</feature>
<gene>
    <name evidence="2" type="ORF">L2A60_04535</name>
</gene>
<feature type="transmembrane region" description="Helical" evidence="1">
    <location>
        <begin position="152"/>
        <end position="176"/>
    </location>
</feature>
<protein>
    <submittedName>
        <fullName evidence="2">Uncharacterized protein</fullName>
    </submittedName>
</protein>
<sequence>MAVLRADRFYGPAGCSAILAGIVFGLYLLIHCGRIVPKNMKSLNYSLVRMTLASNPALRRNPSTASIRRHIAVALTGVILFTIMYLCLLLNDIDGYIRWSAAPDPHWYAIRPNPFLFGSIVSGQGIVESLIYRPLGSPHRLFDAVTSGFRVAIFLGCLGMIASFLLVFLFNARTVWRNTRSDLRRLALDHSAAHHAPR</sequence>
<proteinExistence type="predicted"/>
<keyword evidence="1" id="KW-0472">Membrane</keyword>
<keyword evidence="1" id="KW-0812">Transmembrane</keyword>
<evidence type="ECO:0000256" key="1">
    <source>
        <dbReference type="SAM" id="Phobius"/>
    </source>
</evidence>
<feature type="transmembrane region" description="Helical" evidence="1">
    <location>
        <begin position="71"/>
        <end position="93"/>
    </location>
</feature>
<keyword evidence="3" id="KW-1185">Reference proteome</keyword>
<dbReference type="RefSeq" id="WP_235703186.1">
    <property type="nucleotide sequence ID" value="NZ_JAKGBZ010000006.1"/>
</dbReference>
<organism evidence="2 3">
    <name type="scientific">Acidiphilium iwatense</name>
    <dbReference type="NCBI Taxonomy" id="768198"/>
    <lineage>
        <taxon>Bacteria</taxon>
        <taxon>Pseudomonadati</taxon>
        <taxon>Pseudomonadota</taxon>
        <taxon>Alphaproteobacteria</taxon>
        <taxon>Acetobacterales</taxon>
        <taxon>Acidocellaceae</taxon>
        <taxon>Acidiphilium</taxon>
    </lineage>
</organism>
<evidence type="ECO:0000313" key="3">
    <source>
        <dbReference type="Proteomes" id="UP001521209"/>
    </source>
</evidence>
<comment type="caution">
    <text evidence="2">The sequence shown here is derived from an EMBL/GenBank/DDBJ whole genome shotgun (WGS) entry which is preliminary data.</text>
</comment>
<dbReference type="Proteomes" id="UP001521209">
    <property type="component" value="Unassembled WGS sequence"/>
</dbReference>
<accession>A0ABS9DTD8</accession>